<dbReference type="Gene3D" id="1.20.1250.20">
    <property type="entry name" value="MFS general substrate transporter like domains"/>
    <property type="match status" value="2"/>
</dbReference>
<reference evidence="8" key="1">
    <citation type="journal article" date="2014" name="Int. J. Syst. Evol. Microbiol.">
        <title>Complete genome sequence of Corynebacterium casei LMG S-19264T (=DSM 44701T), isolated from a smear-ripened cheese.</title>
        <authorList>
            <consortium name="US DOE Joint Genome Institute (JGI-PGF)"/>
            <person name="Walter F."/>
            <person name="Albersmeier A."/>
            <person name="Kalinowski J."/>
            <person name="Ruckert C."/>
        </authorList>
    </citation>
    <scope>NUCLEOTIDE SEQUENCE</scope>
    <source>
        <strain evidence="8">CGMCC 1.15371</strain>
    </source>
</reference>
<organism evidence="8 9">
    <name type="scientific">Pullulanibacillus camelliae</name>
    <dbReference type="NCBI Taxonomy" id="1707096"/>
    <lineage>
        <taxon>Bacteria</taxon>
        <taxon>Bacillati</taxon>
        <taxon>Bacillota</taxon>
        <taxon>Bacilli</taxon>
        <taxon>Bacillales</taxon>
        <taxon>Sporolactobacillaceae</taxon>
        <taxon>Pullulanibacillus</taxon>
    </lineage>
</organism>
<dbReference type="AlphaFoldDB" id="A0A8J2YBD6"/>
<dbReference type="FunFam" id="1.20.1250.20:FF:000018">
    <property type="entry name" value="MFS transporter permease"/>
    <property type="match status" value="1"/>
</dbReference>
<feature type="transmembrane region" description="Helical" evidence="6">
    <location>
        <begin position="177"/>
        <end position="200"/>
    </location>
</feature>
<sequence>MNNVEMIEKSTMKKVKWRILPFVFLLYIISFIDRGNIGYAALDMNTALGISSTVFGLLSGIFFIGYFLFEVPSNILLHRLGAKIWISRILISWGIIVMLTTWVKNVEELYILRFLLGIAEAGLFPGIILYLTYWFPAKDQARAVALFMLGIPVSNIISGPLSTWIMSNVHGWGLEGWQWLFFWEGLPAVVIGIIAIFFLVDRPEKAKWLSKEEKHWLANTLENENKEKLGSKKHSITEVLKIPKVWRFSIIYLTVTMGSYAISLWMPTIVSLFSKILTDFQVGLISIIPFIFGGICMMFWSKNSDRTGERRFHTSLPPLFGAIGLVISATSHSPIVMLIGLTMAAIGIYCFFGPFWPLPNAFLSKEMAAVGLAVINSIGNIGGFLGPYAIGYLKDATGSVSSGLYFLCGGLILGFLLTVTLPKTSVKASGAHVKDKRIEN</sequence>
<reference evidence="8" key="2">
    <citation type="submission" date="2020-09" db="EMBL/GenBank/DDBJ databases">
        <authorList>
            <person name="Sun Q."/>
            <person name="Zhou Y."/>
        </authorList>
    </citation>
    <scope>NUCLEOTIDE SEQUENCE</scope>
    <source>
        <strain evidence="8">CGMCC 1.15371</strain>
    </source>
</reference>
<proteinExistence type="predicted"/>
<dbReference type="Proteomes" id="UP000628775">
    <property type="component" value="Unassembled WGS sequence"/>
</dbReference>
<evidence type="ECO:0000256" key="4">
    <source>
        <dbReference type="ARBA" id="ARBA00022989"/>
    </source>
</evidence>
<feature type="transmembrane region" description="Helical" evidence="6">
    <location>
        <begin position="312"/>
        <end position="329"/>
    </location>
</feature>
<dbReference type="GO" id="GO:0005886">
    <property type="term" value="C:plasma membrane"/>
    <property type="evidence" value="ECO:0007669"/>
    <property type="project" value="UniProtKB-SubCell"/>
</dbReference>
<feature type="transmembrane region" description="Helical" evidence="6">
    <location>
        <begin position="143"/>
        <end position="165"/>
    </location>
</feature>
<feature type="transmembrane region" description="Helical" evidence="6">
    <location>
        <begin position="20"/>
        <end position="42"/>
    </location>
</feature>
<evidence type="ECO:0000313" key="9">
    <source>
        <dbReference type="Proteomes" id="UP000628775"/>
    </source>
</evidence>
<feature type="domain" description="Major facilitator superfamily (MFS) profile" evidence="7">
    <location>
        <begin position="19"/>
        <end position="426"/>
    </location>
</feature>
<dbReference type="Pfam" id="PF07690">
    <property type="entry name" value="MFS_1"/>
    <property type="match status" value="1"/>
</dbReference>
<feature type="transmembrane region" description="Helical" evidence="6">
    <location>
        <begin position="109"/>
        <end position="131"/>
    </location>
</feature>
<dbReference type="SUPFAM" id="SSF103473">
    <property type="entry name" value="MFS general substrate transporter"/>
    <property type="match status" value="1"/>
</dbReference>
<evidence type="ECO:0000256" key="2">
    <source>
        <dbReference type="ARBA" id="ARBA00022448"/>
    </source>
</evidence>
<feature type="transmembrane region" description="Helical" evidence="6">
    <location>
        <begin position="280"/>
        <end position="300"/>
    </location>
</feature>
<dbReference type="InterPro" id="IPR036259">
    <property type="entry name" value="MFS_trans_sf"/>
</dbReference>
<feature type="transmembrane region" description="Helical" evidence="6">
    <location>
        <begin position="368"/>
        <end position="390"/>
    </location>
</feature>
<dbReference type="InterPro" id="IPR020846">
    <property type="entry name" value="MFS_dom"/>
</dbReference>
<comment type="subcellular location">
    <subcellularLocation>
        <location evidence="1">Cell membrane</location>
        <topology evidence="1">Multi-pass membrane protein</topology>
    </subcellularLocation>
</comment>
<evidence type="ECO:0000256" key="1">
    <source>
        <dbReference type="ARBA" id="ARBA00004651"/>
    </source>
</evidence>
<dbReference type="GO" id="GO:0022857">
    <property type="term" value="F:transmembrane transporter activity"/>
    <property type="evidence" value="ECO:0007669"/>
    <property type="project" value="InterPro"/>
</dbReference>
<gene>
    <name evidence="8" type="primary">ttuB</name>
    <name evidence="8" type="ORF">GCM10011391_02710</name>
</gene>
<feature type="transmembrane region" description="Helical" evidence="6">
    <location>
        <begin position="335"/>
        <end position="356"/>
    </location>
</feature>
<dbReference type="RefSeq" id="WP_188688071.1">
    <property type="nucleotide sequence ID" value="NZ_BMIR01000001.1"/>
</dbReference>
<dbReference type="CDD" id="cd17319">
    <property type="entry name" value="MFS_ExuT_GudP_like"/>
    <property type="match status" value="1"/>
</dbReference>
<accession>A0A8J2YBD6</accession>
<evidence type="ECO:0000259" key="7">
    <source>
        <dbReference type="PROSITE" id="PS50850"/>
    </source>
</evidence>
<dbReference type="PANTHER" id="PTHR43791:SF36">
    <property type="entry name" value="TRANSPORTER, PUTATIVE (AFU_ORTHOLOGUE AFUA_6G08340)-RELATED"/>
    <property type="match status" value="1"/>
</dbReference>
<dbReference type="PANTHER" id="PTHR43791">
    <property type="entry name" value="PERMEASE-RELATED"/>
    <property type="match status" value="1"/>
</dbReference>
<protein>
    <submittedName>
        <fullName evidence="8">MFS transporter</fullName>
    </submittedName>
</protein>
<name>A0A8J2YBD6_9BACL</name>
<keyword evidence="4 6" id="KW-1133">Transmembrane helix</keyword>
<keyword evidence="3 6" id="KW-0812">Transmembrane</keyword>
<evidence type="ECO:0000256" key="6">
    <source>
        <dbReference type="SAM" id="Phobius"/>
    </source>
</evidence>
<dbReference type="PROSITE" id="PS50850">
    <property type="entry name" value="MFS"/>
    <property type="match status" value="1"/>
</dbReference>
<keyword evidence="9" id="KW-1185">Reference proteome</keyword>
<evidence type="ECO:0000256" key="3">
    <source>
        <dbReference type="ARBA" id="ARBA00022692"/>
    </source>
</evidence>
<keyword evidence="2" id="KW-0813">Transport</keyword>
<feature type="transmembrane region" description="Helical" evidence="6">
    <location>
        <begin position="250"/>
        <end position="274"/>
    </location>
</feature>
<evidence type="ECO:0000313" key="8">
    <source>
        <dbReference type="EMBL" id="GGE27695.1"/>
    </source>
</evidence>
<feature type="transmembrane region" description="Helical" evidence="6">
    <location>
        <begin position="48"/>
        <end position="69"/>
    </location>
</feature>
<keyword evidence="5 6" id="KW-0472">Membrane</keyword>
<comment type="caution">
    <text evidence="8">The sequence shown here is derived from an EMBL/GenBank/DDBJ whole genome shotgun (WGS) entry which is preliminary data.</text>
</comment>
<dbReference type="EMBL" id="BMIR01000001">
    <property type="protein sequence ID" value="GGE27695.1"/>
    <property type="molecule type" value="Genomic_DNA"/>
</dbReference>
<evidence type="ECO:0000256" key="5">
    <source>
        <dbReference type="ARBA" id="ARBA00023136"/>
    </source>
</evidence>
<feature type="transmembrane region" description="Helical" evidence="6">
    <location>
        <begin position="81"/>
        <end position="103"/>
    </location>
</feature>
<dbReference type="InterPro" id="IPR011701">
    <property type="entry name" value="MFS"/>
</dbReference>
<feature type="transmembrane region" description="Helical" evidence="6">
    <location>
        <begin position="402"/>
        <end position="421"/>
    </location>
</feature>